<dbReference type="Gene3D" id="3.40.50.1820">
    <property type="entry name" value="alpha/beta hydrolase"/>
    <property type="match status" value="1"/>
</dbReference>
<dbReference type="InterPro" id="IPR029058">
    <property type="entry name" value="AB_hydrolase_fold"/>
</dbReference>
<dbReference type="PANTHER" id="PTHR48098">
    <property type="entry name" value="ENTEROCHELIN ESTERASE-RELATED"/>
    <property type="match status" value="1"/>
</dbReference>
<dbReference type="InterPro" id="IPR014756">
    <property type="entry name" value="Ig_E-set"/>
</dbReference>
<evidence type="ECO:0000256" key="2">
    <source>
        <dbReference type="ARBA" id="ARBA00022490"/>
    </source>
</evidence>
<keyword evidence="3 6" id="KW-0378">Hydrolase</keyword>
<evidence type="ECO:0000256" key="4">
    <source>
        <dbReference type="ARBA" id="ARBA00024201"/>
    </source>
</evidence>
<dbReference type="SUPFAM" id="SSF81296">
    <property type="entry name" value="E set domains"/>
    <property type="match status" value="1"/>
</dbReference>
<dbReference type="SUPFAM" id="SSF53474">
    <property type="entry name" value="alpha/beta-Hydrolases"/>
    <property type="match status" value="1"/>
</dbReference>
<dbReference type="EC" id="3.1.1.-" evidence="6"/>
<organism evidence="6 7">
    <name type="scientific">Vibrio tritonius</name>
    <dbReference type="NCBI Taxonomy" id="1435069"/>
    <lineage>
        <taxon>Bacteria</taxon>
        <taxon>Pseudomonadati</taxon>
        <taxon>Pseudomonadota</taxon>
        <taxon>Gammaproteobacteria</taxon>
        <taxon>Vibrionales</taxon>
        <taxon>Vibrionaceae</taxon>
        <taxon>Vibrio</taxon>
    </lineage>
</organism>
<dbReference type="InterPro" id="IPR050583">
    <property type="entry name" value="Mycobacterial_A85_antigen"/>
</dbReference>
<dbReference type="Gene3D" id="2.60.40.10">
    <property type="entry name" value="Immunoglobulins"/>
    <property type="match status" value="1"/>
</dbReference>
<keyword evidence="2" id="KW-0963">Cytoplasm</keyword>
<evidence type="ECO:0000313" key="6">
    <source>
        <dbReference type="EMBL" id="MCA2016809.1"/>
    </source>
</evidence>
<comment type="similarity">
    <text evidence="4">Belongs to the Fes family.</text>
</comment>
<keyword evidence="7" id="KW-1185">Reference proteome</keyword>
<reference evidence="7" key="1">
    <citation type="submission" date="2023-07" db="EMBL/GenBank/DDBJ databases">
        <title>Molecular identification of indigenous halophilic bacteria isolated from red sea cost, biodegradation of synthetic dyes and assessment of degraded metabolite toxicity.</title>
        <authorList>
            <person name="Chaieb K."/>
            <person name="Altayb H.N."/>
        </authorList>
    </citation>
    <scope>NUCLEOTIDE SEQUENCE [LARGE SCALE GENOMIC DNA]</scope>
    <source>
        <strain evidence="7">K20</strain>
    </source>
</reference>
<evidence type="ECO:0000259" key="5">
    <source>
        <dbReference type="Pfam" id="PF11806"/>
    </source>
</evidence>
<proteinExistence type="inferred from homology"/>
<accession>A0ABS7YRF5</accession>
<dbReference type="Pfam" id="PF11806">
    <property type="entry name" value="Enterochelin_N"/>
    <property type="match status" value="1"/>
</dbReference>
<dbReference type="PANTHER" id="PTHR48098:SF3">
    <property type="entry name" value="IRON(III) ENTEROBACTIN ESTERASE"/>
    <property type="match status" value="1"/>
</dbReference>
<dbReference type="EMBL" id="JAIWIU010000071">
    <property type="protein sequence ID" value="MCA2016809.1"/>
    <property type="molecule type" value="Genomic_DNA"/>
</dbReference>
<comment type="caution">
    <text evidence="6">The sequence shown here is derived from an EMBL/GenBank/DDBJ whole genome shotgun (WGS) entry which is preliminary data.</text>
</comment>
<name>A0ABS7YRF5_9VIBR</name>
<dbReference type="InterPro" id="IPR021764">
    <property type="entry name" value="Enterochelin_esterase_N"/>
</dbReference>
<dbReference type="NCBIfam" id="NF007758">
    <property type="entry name" value="PRK10439.1"/>
    <property type="match status" value="1"/>
</dbReference>
<dbReference type="Pfam" id="PF00756">
    <property type="entry name" value="Esterase"/>
    <property type="match status" value="1"/>
</dbReference>
<feature type="domain" description="Enterochelin esterase N-terminal" evidence="5">
    <location>
        <begin position="54"/>
        <end position="178"/>
    </location>
</feature>
<evidence type="ECO:0000256" key="1">
    <source>
        <dbReference type="ARBA" id="ARBA00004496"/>
    </source>
</evidence>
<dbReference type="InterPro" id="IPR013783">
    <property type="entry name" value="Ig-like_fold"/>
</dbReference>
<comment type="subcellular location">
    <subcellularLocation>
        <location evidence="1">Cytoplasm</location>
    </subcellularLocation>
</comment>
<protein>
    <submittedName>
        <fullName evidence="6">Enterochelin esterase</fullName>
        <ecNumber evidence="6">3.1.1.-</ecNumber>
    </submittedName>
</protein>
<dbReference type="GO" id="GO:0016787">
    <property type="term" value="F:hydrolase activity"/>
    <property type="evidence" value="ECO:0007669"/>
    <property type="project" value="UniProtKB-KW"/>
</dbReference>
<dbReference type="Proteomes" id="UP001199044">
    <property type="component" value="Unassembled WGS sequence"/>
</dbReference>
<dbReference type="RefSeq" id="WP_225250713.1">
    <property type="nucleotide sequence ID" value="NZ_JAIWIU010000071.1"/>
</dbReference>
<dbReference type="InterPro" id="IPR000801">
    <property type="entry name" value="Esterase-like"/>
</dbReference>
<evidence type="ECO:0000313" key="7">
    <source>
        <dbReference type="Proteomes" id="UP001199044"/>
    </source>
</evidence>
<evidence type="ECO:0000256" key="3">
    <source>
        <dbReference type="ARBA" id="ARBA00022801"/>
    </source>
</evidence>
<gene>
    <name evidence="6" type="primary">fes</name>
    <name evidence="6" type="ORF">LDJ79_11855</name>
</gene>
<sequence length="435" mass="49960">MQLNTSSADLHSFLEHNSKLNTLSVGSQEWWDELENIGTPLLLPTDSGYADACFIWRNTASYPVAAVYLDIHGITDHHSFTPDKFTQYQDSDLYYFCCRLPNAWRGAYAFVPVPEDGLQPHYHGTMQEQKQQHRQWLMSTMAKYATVDPLQKRNLPNCLWGQEYSQYAMPEAPYQPGWERFDQTGGEAFAQAEVIEFTWQSELMNKSRQVWCYSTSSSQATDLPTIIMQDGDFWAKQMPVFSALDDNTQSGYLPEAVYVMIDAINRRHRGEDLTCNPIYWQAIQQELIPQIEAQYQVTRNPLKTVVAGQSYGGLTSMYAALHWPERFGCVVSSSGSFWWPHREQIRQQSKDEVLPTLDAKFVDFIQNELPKEVTIKSYLDVGLREKRMVELNQQVADALLAHGQVKTLFSTYDGGHERLCWRGGLMQGLHYVLSE</sequence>